<protein>
    <recommendedName>
        <fullName evidence="8">Transthyretin-like family protein</fullName>
    </recommendedName>
</protein>
<dbReference type="PANTHER" id="PTHR21700:SF3">
    <property type="entry name" value="TRANSTHYRETIN-LIKE PROTEIN 5"/>
    <property type="match status" value="1"/>
</dbReference>
<evidence type="ECO:0000256" key="4">
    <source>
        <dbReference type="ARBA" id="ARBA00022729"/>
    </source>
</evidence>
<dbReference type="EMBL" id="CATQJA010002643">
    <property type="protein sequence ID" value="CAJ0576291.1"/>
    <property type="molecule type" value="Genomic_DNA"/>
</dbReference>
<evidence type="ECO:0000256" key="3">
    <source>
        <dbReference type="ARBA" id="ARBA00022525"/>
    </source>
</evidence>
<comment type="similarity">
    <text evidence="2">Belongs to the nematode transthyretin-like family.</text>
</comment>
<accession>A0AA36CY04</accession>
<dbReference type="InterPro" id="IPR038479">
    <property type="entry name" value="Transthyretin-like_sf"/>
</dbReference>
<feature type="signal peptide" evidence="5">
    <location>
        <begin position="1"/>
        <end position="17"/>
    </location>
</feature>
<feature type="non-terminal residue" evidence="6">
    <location>
        <position position="1"/>
    </location>
</feature>
<dbReference type="GO" id="GO:0009986">
    <property type="term" value="C:cell surface"/>
    <property type="evidence" value="ECO:0007669"/>
    <property type="project" value="InterPro"/>
</dbReference>
<evidence type="ECO:0008006" key="8">
    <source>
        <dbReference type="Google" id="ProtNLM"/>
    </source>
</evidence>
<gene>
    <name evidence="6" type="ORF">MSPICULIGERA_LOCUS14586</name>
</gene>
<comment type="caution">
    <text evidence="6">The sequence shown here is derived from an EMBL/GenBank/DDBJ whole genome shotgun (WGS) entry which is preliminary data.</text>
</comment>
<name>A0AA36CY04_9BILA</name>
<evidence type="ECO:0000313" key="7">
    <source>
        <dbReference type="Proteomes" id="UP001177023"/>
    </source>
</evidence>
<proteinExistence type="inferred from homology"/>
<evidence type="ECO:0000256" key="5">
    <source>
        <dbReference type="SAM" id="SignalP"/>
    </source>
</evidence>
<sequence length="142" mass="15551">MIGKVCLLAVCVSTAFCLLGIGEQQSVAVKGLVQCNGKPYNGALIKLYDKDKLGKDDLLGDSKSDSSGYFQASGHAREIFKIDPKFNIYHDCNDGEKPCQRKFNVNIPNRYISKGKNPTQTFDAGTIELAGKYPGESRDCLH</sequence>
<dbReference type="InterPro" id="IPR001534">
    <property type="entry name" value="Transthyretin-like"/>
</dbReference>
<dbReference type="GO" id="GO:0005576">
    <property type="term" value="C:extracellular region"/>
    <property type="evidence" value="ECO:0007669"/>
    <property type="project" value="UniProtKB-SubCell"/>
</dbReference>
<evidence type="ECO:0000313" key="6">
    <source>
        <dbReference type="EMBL" id="CAJ0576291.1"/>
    </source>
</evidence>
<reference evidence="6" key="1">
    <citation type="submission" date="2023-06" db="EMBL/GenBank/DDBJ databases">
        <authorList>
            <person name="Delattre M."/>
        </authorList>
    </citation>
    <scope>NUCLEOTIDE SEQUENCE</scope>
    <source>
        <strain evidence="6">AF72</strain>
    </source>
</reference>
<comment type="subcellular location">
    <subcellularLocation>
        <location evidence="1">Secreted</location>
    </subcellularLocation>
</comment>
<keyword evidence="3" id="KW-0964">Secreted</keyword>
<dbReference type="AlphaFoldDB" id="A0AA36CY04"/>
<dbReference type="PANTHER" id="PTHR21700">
    <property type="entry name" value="TRANSTHYRETIN-LIKE FAMILY PROTEIN-RELATED"/>
    <property type="match status" value="1"/>
</dbReference>
<evidence type="ECO:0000256" key="2">
    <source>
        <dbReference type="ARBA" id="ARBA00010112"/>
    </source>
</evidence>
<keyword evidence="7" id="KW-1185">Reference proteome</keyword>
<dbReference type="Proteomes" id="UP001177023">
    <property type="component" value="Unassembled WGS sequence"/>
</dbReference>
<keyword evidence="4 5" id="KW-0732">Signal</keyword>
<dbReference type="Pfam" id="PF01060">
    <property type="entry name" value="TTR-52"/>
    <property type="match status" value="1"/>
</dbReference>
<feature type="chain" id="PRO_5041294053" description="Transthyretin-like family protein" evidence="5">
    <location>
        <begin position="18"/>
        <end position="142"/>
    </location>
</feature>
<dbReference type="Gene3D" id="2.60.40.3330">
    <property type="match status" value="1"/>
</dbReference>
<evidence type="ECO:0000256" key="1">
    <source>
        <dbReference type="ARBA" id="ARBA00004613"/>
    </source>
</evidence>
<organism evidence="6 7">
    <name type="scientific">Mesorhabditis spiculigera</name>
    <dbReference type="NCBI Taxonomy" id="96644"/>
    <lineage>
        <taxon>Eukaryota</taxon>
        <taxon>Metazoa</taxon>
        <taxon>Ecdysozoa</taxon>
        <taxon>Nematoda</taxon>
        <taxon>Chromadorea</taxon>
        <taxon>Rhabditida</taxon>
        <taxon>Rhabditina</taxon>
        <taxon>Rhabditomorpha</taxon>
        <taxon>Rhabditoidea</taxon>
        <taxon>Rhabditidae</taxon>
        <taxon>Mesorhabditinae</taxon>
        <taxon>Mesorhabditis</taxon>
    </lineage>
</organism>